<dbReference type="InterPro" id="IPR052732">
    <property type="entry name" value="Cell-binding_unc_protein"/>
</dbReference>
<evidence type="ECO:0000313" key="4">
    <source>
        <dbReference type="EMBL" id="KAK9831043.1"/>
    </source>
</evidence>
<feature type="domain" description="Tyrosine specific protein phosphatases" evidence="3">
    <location>
        <begin position="433"/>
        <end position="507"/>
    </location>
</feature>
<dbReference type="Gene3D" id="3.40.50.300">
    <property type="entry name" value="P-loop containing nucleotide triphosphate hydrolases"/>
    <property type="match status" value="1"/>
</dbReference>
<dbReference type="GO" id="GO:0016791">
    <property type="term" value="F:phosphatase activity"/>
    <property type="evidence" value="ECO:0007669"/>
    <property type="project" value="UniProtKB-ARBA"/>
</dbReference>
<dbReference type="Proteomes" id="UP001438707">
    <property type="component" value="Unassembled WGS sequence"/>
</dbReference>
<dbReference type="Pfam" id="PF09414">
    <property type="entry name" value="RNA_ligase"/>
    <property type="match status" value="1"/>
</dbReference>
<protein>
    <recommendedName>
        <fullName evidence="3">Tyrosine specific protein phosphatases domain-containing protein</fullName>
    </recommendedName>
</protein>
<keyword evidence="1" id="KW-0378">Hydrolase</keyword>
<reference evidence="4 5" key="1">
    <citation type="journal article" date="2024" name="Nat. Commun.">
        <title>Phylogenomics reveals the evolutionary origins of lichenization in chlorophyte algae.</title>
        <authorList>
            <person name="Puginier C."/>
            <person name="Libourel C."/>
            <person name="Otte J."/>
            <person name="Skaloud P."/>
            <person name="Haon M."/>
            <person name="Grisel S."/>
            <person name="Petersen M."/>
            <person name="Berrin J.G."/>
            <person name="Delaux P.M."/>
            <person name="Dal Grande F."/>
            <person name="Keller J."/>
        </authorList>
    </citation>
    <scope>NUCLEOTIDE SEQUENCE [LARGE SCALE GENOMIC DNA]</scope>
    <source>
        <strain evidence="4 5">SAG 2145</strain>
    </source>
</reference>
<dbReference type="InterPro" id="IPR029021">
    <property type="entry name" value="Prot-tyrosine_phosphatase-like"/>
</dbReference>
<feature type="region of interest" description="Disordered" evidence="2">
    <location>
        <begin position="97"/>
        <end position="146"/>
    </location>
</feature>
<dbReference type="Pfam" id="PF22784">
    <property type="entry name" value="PTP-SAK"/>
    <property type="match status" value="1"/>
</dbReference>
<dbReference type="InterPro" id="IPR027417">
    <property type="entry name" value="P-loop_NTPase"/>
</dbReference>
<dbReference type="Pfam" id="PF13671">
    <property type="entry name" value="AAA_33"/>
    <property type="match status" value="1"/>
</dbReference>
<evidence type="ECO:0000259" key="3">
    <source>
        <dbReference type="PROSITE" id="PS50056"/>
    </source>
</evidence>
<dbReference type="AlphaFoldDB" id="A0AAW1RBT6"/>
<feature type="compositionally biased region" description="Polar residues" evidence="2">
    <location>
        <begin position="119"/>
        <end position="141"/>
    </location>
</feature>
<dbReference type="PANTHER" id="PTHR43883">
    <property type="entry name" value="SLR0207 PROTEIN"/>
    <property type="match status" value="1"/>
</dbReference>
<dbReference type="PANTHER" id="PTHR43883:SF1">
    <property type="entry name" value="GLUCONOKINASE"/>
    <property type="match status" value="1"/>
</dbReference>
<dbReference type="SUPFAM" id="SSF52799">
    <property type="entry name" value="(Phosphotyrosine protein) phosphatases II"/>
    <property type="match status" value="1"/>
</dbReference>
<dbReference type="PROSITE" id="PS50056">
    <property type="entry name" value="TYR_PHOSPHATASE_2"/>
    <property type="match status" value="1"/>
</dbReference>
<dbReference type="InterPro" id="IPR000387">
    <property type="entry name" value="Tyr_Pase_dom"/>
</dbReference>
<evidence type="ECO:0000256" key="1">
    <source>
        <dbReference type="ARBA" id="ARBA00022801"/>
    </source>
</evidence>
<accession>A0AAW1RBT6</accession>
<proteinExistence type="predicted"/>
<dbReference type="InterPro" id="IPR021122">
    <property type="entry name" value="RNA_ligase_dom_REL/Rnl2"/>
</dbReference>
<dbReference type="InterPro" id="IPR057023">
    <property type="entry name" value="PTP-SAK"/>
</dbReference>
<keyword evidence="5" id="KW-1185">Reference proteome</keyword>
<gene>
    <name evidence="4" type="ORF">WJX74_000966</name>
</gene>
<name>A0AAW1RBT6_9CHLO</name>
<organism evidence="4 5">
    <name type="scientific">Apatococcus lobatus</name>
    <dbReference type="NCBI Taxonomy" id="904363"/>
    <lineage>
        <taxon>Eukaryota</taxon>
        <taxon>Viridiplantae</taxon>
        <taxon>Chlorophyta</taxon>
        <taxon>core chlorophytes</taxon>
        <taxon>Trebouxiophyceae</taxon>
        <taxon>Chlorellales</taxon>
        <taxon>Chlorellaceae</taxon>
        <taxon>Apatococcus</taxon>
    </lineage>
</organism>
<dbReference type="Gene3D" id="3.30.470.30">
    <property type="entry name" value="DNA ligase/mRNA capping enzyme"/>
    <property type="match status" value="1"/>
</dbReference>
<dbReference type="Gene3D" id="3.90.190.10">
    <property type="entry name" value="Protein tyrosine phosphatase superfamily"/>
    <property type="match status" value="1"/>
</dbReference>
<sequence length="925" mass="101157">MQEAAATSEGHIASSVNSQQTAYKAHVTLVAKEELAIVAACTLPVSRSDLLSKFFQLDLTGFFPAGVAGTETGATAGFSALAAHLVSAYTDKTATALDIPRPATPHRDERNNAAGSKPTWYQSDQQSSTTGPSAHAQQGHTSPRRYPAYIQGSASAASFGEDEAGHLRQICISCVWNQANALRVQHGLPVKDLHISLSSEGTDMRQHSLTLLLPAFRSQLSEPQLVQMCKAAHQAGLTEAWRGFAVELCNQAPTRDQSWCILADAAAANFSFKLAMLAYDQCRRISHDARVLKYCMQGMVKASKSTSWGLLFSKAELAEVPEPLRERLLEPRWSTDLGMHAAASTILHATAMFGPSGLRLPRFTSWISPFRLAASASPKSSSDIAAIRSAGIKHIYTLTEEEPLPPSFFSLEGPLHTFSPVSDGRAPTFAQVDRFLETVAADDACVLVHCGGGKGRAGTFAACCVAMWGSSPPPDLTAERPVLSAQEAVRIVRSLRPGSIETQEQEAFVQAWVKHRWRLQVQQPLLEPAGIPLEIQGSLPMADVSLILLVGLPGAGKSWLAQALSKRRRVTIISQDECRSRSTCESQLGVSLRAGQLTILDRCNTSRAERKLWLDIAGCQKTTLCVEFCYSRELCLQRGDHRLDHPTLRPGRMTNAMDQMAKDFQSPSLQEGFGAVVRVCCHDAAFELALKLGGQLPFQKFPRTEHLVNLGAATSDDLIHTQSATGTLQGDIAVEEKVDGGCMGISLASDFSVLVQNRSRFITSKAHAQFARLGDWIECHRAQLLELLSRDAQMPERFMLFGEWVAATHAIHYTALPDRFLAFDLYDRVNDEFVSRPALMALLKDTDIQQVPLMMDFTGSVKVADLCQMTTQQSAFRDGPVEGLYIRIQADGKTQQRYKIVRADFAPGNSEWGKHTTMNEVLELP</sequence>
<comment type="caution">
    <text evidence="4">The sequence shown here is derived from an EMBL/GenBank/DDBJ whole genome shotgun (WGS) entry which is preliminary data.</text>
</comment>
<dbReference type="SUPFAM" id="SSF52540">
    <property type="entry name" value="P-loop containing nucleoside triphosphate hydrolases"/>
    <property type="match status" value="1"/>
</dbReference>
<dbReference type="SUPFAM" id="SSF56091">
    <property type="entry name" value="DNA ligase/mRNA capping enzyme, catalytic domain"/>
    <property type="match status" value="1"/>
</dbReference>
<dbReference type="EMBL" id="JALJOS010000014">
    <property type="protein sequence ID" value="KAK9831043.1"/>
    <property type="molecule type" value="Genomic_DNA"/>
</dbReference>
<evidence type="ECO:0000313" key="5">
    <source>
        <dbReference type="Proteomes" id="UP001438707"/>
    </source>
</evidence>
<evidence type="ECO:0000256" key="2">
    <source>
        <dbReference type="SAM" id="MobiDB-lite"/>
    </source>
</evidence>